<dbReference type="GO" id="GO:0160237">
    <property type="term" value="F:D-Ala-D-Ala dipeptidase activity"/>
    <property type="evidence" value="ECO:0007669"/>
    <property type="project" value="UniProtKB-EC"/>
</dbReference>
<keyword evidence="3 9" id="KW-0479">Metal-binding</keyword>
<evidence type="ECO:0000256" key="6">
    <source>
        <dbReference type="ARBA" id="ARBA00022997"/>
    </source>
</evidence>
<evidence type="ECO:0000256" key="7">
    <source>
        <dbReference type="ARBA" id="ARBA00023049"/>
    </source>
</evidence>
<reference evidence="13 14" key="1">
    <citation type="submission" date="2018-08" db="EMBL/GenBank/DDBJ databases">
        <title>Genome sequencing of X. nasturtii WHRI 8984.</title>
        <authorList>
            <person name="Studholme D.J."/>
            <person name="Mchugh J."/>
            <person name="Vicente J."/>
        </authorList>
    </citation>
    <scope>NUCLEOTIDE SEQUENCE [LARGE SCALE GENOMIC DNA]</scope>
    <source>
        <strain evidence="13 14">WHRI 8984</strain>
    </source>
</reference>
<dbReference type="EC" id="3.4.13.22" evidence="9 10"/>
<keyword evidence="2 9" id="KW-0645">Protease</keyword>
<dbReference type="InterPro" id="IPR000755">
    <property type="entry name" value="A_A_dipeptidase"/>
</dbReference>
<dbReference type="GO" id="GO:0071555">
    <property type="term" value="P:cell wall organization"/>
    <property type="evidence" value="ECO:0007669"/>
    <property type="project" value="UniProtKB-KW"/>
</dbReference>
<dbReference type="STRING" id="1843581.A7D16_20560"/>
<feature type="binding site" evidence="9">
    <location>
        <position position="230"/>
    </location>
    <ligand>
        <name>Zn(2+)</name>
        <dbReference type="ChEBI" id="CHEBI:29105"/>
        <note>catalytic</note>
    </ligand>
</feature>
<dbReference type="PIRSF" id="PIRSF026671">
    <property type="entry name" value="AA_dipeptidase"/>
    <property type="match status" value="1"/>
</dbReference>
<keyword evidence="11" id="KW-0812">Transmembrane</keyword>
<dbReference type="Pfam" id="PF01427">
    <property type="entry name" value="Peptidase_M15"/>
    <property type="match status" value="1"/>
</dbReference>
<dbReference type="Proteomes" id="UP000259570">
    <property type="component" value="Unassembled WGS sequence"/>
</dbReference>
<dbReference type="EMBL" id="QUZM01000013">
    <property type="protein sequence ID" value="RFF39814.1"/>
    <property type="molecule type" value="Genomic_DNA"/>
</dbReference>
<keyword evidence="11" id="KW-1133">Transmembrane helix</keyword>
<proteinExistence type="inferred from homology"/>
<dbReference type="GO" id="GO:0006508">
    <property type="term" value="P:proteolysis"/>
    <property type="evidence" value="ECO:0007669"/>
    <property type="project" value="UniProtKB-KW"/>
</dbReference>
<evidence type="ECO:0000313" key="13">
    <source>
        <dbReference type="EMBL" id="RFF39814.1"/>
    </source>
</evidence>
<name>A0A3E1KLS5_9XANT</name>
<keyword evidence="15" id="KW-1185">Reference proteome</keyword>
<dbReference type="SUPFAM" id="SSF55166">
    <property type="entry name" value="Hedgehog/DD-peptidase"/>
    <property type="match status" value="1"/>
</dbReference>
<evidence type="ECO:0000313" key="15">
    <source>
        <dbReference type="Proteomes" id="UP001167357"/>
    </source>
</evidence>
<dbReference type="EMBL" id="JAMBED010000011">
    <property type="protein sequence ID" value="MCL1551134.1"/>
    <property type="molecule type" value="Genomic_DNA"/>
</dbReference>
<keyword evidence="5 9" id="KW-0862">Zinc</keyword>
<evidence type="ECO:0000256" key="4">
    <source>
        <dbReference type="ARBA" id="ARBA00022801"/>
    </source>
</evidence>
<comment type="function">
    <text evidence="9 10">Catalyzes hydrolysis of the D-alanyl-D-alanine dipeptide.</text>
</comment>
<dbReference type="OrthoDB" id="9801430at2"/>
<dbReference type="GO" id="GO:0008270">
    <property type="term" value="F:zinc ion binding"/>
    <property type="evidence" value="ECO:0007669"/>
    <property type="project" value="UniProtKB-UniRule"/>
</dbReference>
<dbReference type="PANTHER" id="PTHR43126:SF1">
    <property type="entry name" value="D-ALANYL-D-ALANINE DIPEPTIDASE"/>
    <property type="match status" value="1"/>
</dbReference>
<dbReference type="Proteomes" id="UP001167357">
    <property type="component" value="Unassembled WGS sequence"/>
</dbReference>
<evidence type="ECO:0000256" key="1">
    <source>
        <dbReference type="ARBA" id="ARBA00001362"/>
    </source>
</evidence>
<evidence type="ECO:0000256" key="11">
    <source>
        <dbReference type="SAM" id="Phobius"/>
    </source>
</evidence>
<evidence type="ECO:0000313" key="14">
    <source>
        <dbReference type="Proteomes" id="UP000259570"/>
    </source>
</evidence>
<evidence type="ECO:0000256" key="3">
    <source>
        <dbReference type="ARBA" id="ARBA00022723"/>
    </source>
</evidence>
<feature type="active site" description="Proton donor/acceptor" evidence="9">
    <location>
        <position position="227"/>
    </location>
</feature>
<feature type="site" description="Transition state stabilizer" evidence="9">
    <location>
        <position position="116"/>
    </location>
</feature>
<evidence type="ECO:0000256" key="8">
    <source>
        <dbReference type="ARBA" id="ARBA00023316"/>
    </source>
</evidence>
<accession>A0A3E1KLS5</accession>
<dbReference type="InterPro" id="IPR009045">
    <property type="entry name" value="Zn_M74/Hedgehog-like"/>
</dbReference>
<gene>
    <name evidence="9" type="primary">ddpX</name>
    <name evidence="13" type="ORF">DZD52_08945</name>
    <name evidence="12" type="ORF">M3O51_07315</name>
</gene>
<dbReference type="GO" id="GO:0008237">
    <property type="term" value="F:metallopeptidase activity"/>
    <property type="evidence" value="ECO:0007669"/>
    <property type="project" value="UniProtKB-KW"/>
</dbReference>
<keyword evidence="7 9" id="KW-0482">Metalloprotease</keyword>
<keyword evidence="6 9" id="KW-0224">Dipeptidase</keyword>
<dbReference type="AlphaFoldDB" id="A0A3E1KLS5"/>
<dbReference type="CDD" id="cd14817">
    <property type="entry name" value="D-Ala-D-Ala_dipeptidase_VanX"/>
    <property type="match status" value="1"/>
</dbReference>
<comment type="caution">
    <text evidence="13">The sequence shown here is derived from an EMBL/GenBank/DDBJ whole genome shotgun (WGS) entry which is preliminary data.</text>
</comment>
<evidence type="ECO:0000256" key="5">
    <source>
        <dbReference type="ARBA" id="ARBA00022833"/>
    </source>
</evidence>
<keyword evidence="4 9" id="KW-0378">Hydrolase</keyword>
<feature type="binding site" evidence="9">
    <location>
        <position position="167"/>
    </location>
    <ligand>
        <name>Zn(2+)</name>
        <dbReference type="ChEBI" id="CHEBI:29105"/>
        <note>catalytic</note>
    </ligand>
</feature>
<dbReference type="HAMAP" id="MF_01924">
    <property type="entry name" value="A_A_dipeptidase"/>
    <property type="match status" value="1"/>
</dbReference>
<sequence>MKQNLRLQKGRCVQDIVVGSVLLMIVMLPSTLFANELRVHPAKTAAEAGLVDVRGLAPAIALDMRYASSNNFTGRVVPGYVAPRCYLLRPAAEALARVAHTLNAQGYRLQVFDCYRPVRSVQAFVAWAADLQDQATKAQYYPQVDKRALLGDYIAPTSGHSRGATLDLGLLDCRSAPCRAVDMGTDFDFFDARAHTDTPDISAAQRANRRRLLRAMAAEGFANYPMEWWHFTLRPEPTPDTAYDVPVD</sequence>
<feature type="binding site" evidence="9">
    <location>
        <position position="160"/>
    </location>
    <ligand>
        <name>Zn(2+)</name>
        <dbReference type="ChEBI" id="CHEBI:29105"/>
        <note>catalytic</note>
    </ligand>
</feature>
<keyword evidence="8 10" id="KW-0961">Cell wall biogenesis/degradation</keyword>
<keyword evidence="11" id="KW-0472">Membrane</keyword>
<feature type="transmembrane region" description="Helical" evidence="11">
    <location>
        <begin position="12"/>
        <end position="34"/>
    </location>
</feature>
<organism evidence="13 14">
    <name type="scientific">Xanthomonas nasturtii</name>
    <dbReference type="NCBI Taxonomy" id="1843581"/>
    <lineage>
        <taxon>Bacteria</taxon>
        <taxon>Pseudomonadati</taxon>
        <taxon>Pseudomonadota</taxon>
        <taxon>Gammaproteobacteria</taxon>
        <taxon>Lysobacterales</taxon>
        <taxon>Lysobacteraceae</taxon>
        <taxon>Xanthomonas</taxon>
    </lineage>
</organism>
<evidence type="ECO:0000313" key="12">
    <source>
        <dbReference type="EMBL" id="MCL1551134.1"/>
    </source>
</evidence>
<evidence type="ECO:0000256" key="10">
    <source>
        <dbReference type="PIRNR" id="PIRNR026671"/>
    </source>
</evidence>
<evidence type="ECO:0000256" key="2">
    <source>
        <dbReference type="ARBA" id="ARBA00022670"/>
    </source>
</evidence>
<comment type="catalytic activity">
    <reaction evidence="1 9 10">
        <text>D-alanyl-D-alanine + H2O = 2 D-alanine</text>
        <dbReference type="Rhea" id="RHEA:20661"/>
        <dbReference type="ChEBI" id="CHEBI:15377"/>
        <dbReference type="ChEBI" id="CHEBI:57416"/>
        <dbReference type="ChEBI" id="CHEBI:57822"/>
        <dbReference type="EC" id="3.4.13.22"/>
    </reaction>
</comment>
<evidence type="ECO:0000256" key="9">
    <source>
        <dbReference type="HAMAP-Rule" id="MF_01924"/>
    </source>
</evidence>
<reference evidence="12" key="2">
    <citation type="submission" date="2022-04" db="EMBL/GenBank/DDBJ databases">
        <title>Genomic comparison of 19 strains of Xanthomonas nasturtii, a newly emerging watercress pathogen.</title>
        <authorList>
            <person name="Harrison J."/>
            <person name="Greer S."/>
            <person name="Hussain R."/>
            <person name="Lascelles D."/>
            <person name="Roberts M."/>
            <person name="Carter B."/>
            <person name="Bryning A."/>
            <person name="Carroll S."/>
            <person name="Aspin A."/>
            <person name="Cruz L."/>
            <person name="Cruz J."/>
            <person name="Grant M."/>
            <person name="Vicente J."/>
            <person name="Studholme D.J."/>
        </authorList>
    </citation>
    <scope>NUCLEOTIDE SEQUENCE</scope>
    <source>
        <strain evidence="12">10016B</strain>
    </source>
</reference>
<dbReference type="Gene3D" id="3.30.1380.10">
    <property type="match status" value="1"/>
</dbReference>
<comment type="cofactor">
    <cofactor evidence="9">
        <name>Zn(2+)</name>
        <dbReference type="ChEBI" id="CHEBI:29105"/>
    </cofactor>
    <text evidence="9">Binds 1 zinc ion per subunit.</text>
</comment>
<dbReference type="PANTHER" id="PTHR43126">
    <property type="entry name" value="D-ALANYL-D-ALANINE DIPEPTIDASE"/>
    <property type="match status" value="1"/>
</dbReference>
<protein>
    <recommendedName>
        <fullName evidence="9 10">D-alanyl-D-alanine dipeptidase</fullName>
        <shortName evidence="9 10">D-Ala-D-Ala dipeptidase</shortName>
        <ecNumber evidence="9 10">3.4.13.22</ecNumber>
    </recommendedName>
</protein>
<comment type="similarity">
    <text evidence="9 10">Belongs to the peptidase M15D family.</text>
</comment>